<dbReference type="RefSeq" id="WP_197541099.1">
    <property type="nucleotide sequence ID" value="NZ_FO704551.1"/>
</dbReference>
<proteinExistence type="predicted"/>
<dbReference type="SUPFAM" id="SSF55729">
    <property type="entry name" value="Acyl-CoA N-acyltransferases (Nat)"/>
    <property type="match status" value="1"/>
</dbReference>
<keyword evidence="1" id="KW-0808">Transferase</keyword>
<dbReference type="EMBL" id="FO704551">
    <property type="protein sequence ID" value="CDG21630.1"/>
    <property type="molecule type" value="Genomic_DNA"/>
</dbReference>
<dbReference type="AlphaFoldDB" id="A0A068R676"/>
<sequence>MDNLRYQAFGEINLDDTFFSFLKLDYKHGFIDWFESKSIKSNEKAYVLYEGNERIDGFLYLKIENGIIDDVLSPIKDGKHLKIGTFKFNPKGTLRGQRFLKKIFDNAISFGVDDIYVTVFEKHDYLIRLFKKYGFHECALKETSNGNEIVLLKELSFDESTGDILCDYPSPSLYDHRRSF</sequence>
<protein>
    <submittedName>
        <fullName evidence="1">Acetyltransferase, GNAT family</fullName>
    </submittedName>
</protein>
<evidence type="ECO:0000313" key="1">
    <source>
        <dbReference type="EMBL" id="CDG21630.1"/>
    </source>
</evidence>
<dbReference type="STRING" id="1354304.XPG1_1975"/>
<accession>A0A068R676</accession>
<name>A0A068R676_9GAMM</name>
<keyword evidence="2" id="KW-1185">Reference proteome</keyword>
<dbReference type="KEGG" id="xpo:XPG1_1975"/>
<gene>
    <name evidence="1" type="ORF">XPG1_1975</name>
</gene>
<dbReference type="HOGENOM" id="CLU_106697_0_0_6"/>
<evidence type="ECO:0000313" key="2">
    <source>
        <dbReference type="Proteomes" id="UP000032735"/>
    </source>
</evidence>
<dbReference type="Gene3D" id="3.40.630.30">
    <property type="match status" value="1"/>
</dbReference>
<reference evidence="1 2" key="1">
    <citation type="submission" date="2013-07" db="EMBL/GenBank/DDBJ databases">
        <authorList>
            <person name="Genoscope - CEA"/>
        </authorList>
    </citation>
    <scope>NUCLEOTIDE SEQUENCE [LARGE SCALE GENOMIC DNA]</scope>
    <source>
        <strain evidence="1 2">G6</strain>
    </source>
</reference>
<dbReference type="InterPro" id="IPR016181">
    <property type="entry name" value="Acyl_CoA_acyltransferase"/>
</dbReference>
<organism evidence="1 2">
    <name type="scientific">Xenorhabdus poinarii G6</name>
    <dbReference type="NCBI Taxonomy" id="1354304"/>
    <lineage>
        <taxon>Bacteria</taxon>
        <taxon>Pseudomonadati</taxon>
        <taxon>Pseudomonadota</taxon>
        <taxon>Gammaproteobacteria</taxon>
        <taxon>Enterobacterales</taxon>
        <taxon>Morganellaceae</taxon>
        <taxon>Xenorhabdus</taxon>
    </lineage>
</organism>
<dbReference type="Proteomes" id="UP000032735">
    <property type="component" value="Chromosome"/>
</dbReference>
<dbReference type="GO" id="GO:0016740">
    <property type="term" value="F:transferase activity"/>
    <property type="evidence" value="ECO:0007669"/>
    <property type="project" value="UniProtKB-KW"/>
</dbReference>